<proteinExistence type="predicted"/>
<name>A0A1J1IN87_9DIPT</name>
<protein>
    <submittedName>
        <fullName evidence="1">CLUMA_CG014578, isoform A</fullName>
    </submittedName>
</protein>
<keyword evidence="2" id="KW-1185">Reference proteome</keyword>
<gene>
    <name evidence="1" type="ORF">CLUMA_CG014578</name>
</gene>
<dbReference type="Proteomes" id="UP000183832">
    <property type="component" value="Unassembled WGS sequence"/>
</dbReference>
<reference evidence="1 2" key="1">
    <citation type="submission" date="2015-04" db="EMBL/GenBank/DDBJ databases">
        <authorList>
            <person name="Syromyatnikov M.Y."/>
            <person name="Popov V.N."/>
        </authorList>
    </citation>
    <scope>NUCLEOTIDE SEQUENCE [LARGE SCALE GENOMIC DNA]</scope>
</reference>
<accession>A0A1J1IN87</accession>
<sequence>MVRQKISQRWCRITGEHLNALVQCYRIFLTTLNYFLCGKSDISISVDFHSNEHLKRILKFSRVNKCSHFLSTWKEHHRMFMKSIECGGGVRAKRI</sequence>
<evidence type="ECO:0000313" key="1">
    <source>
        <dbReference type="EMBL" id="CRL01218.1"/>
    </source>
</evidence>
<dbReference type="AlphaFoldDB" id="A0A1J1IN87"/>
<organism evidence="1 2">
    <name type="scientific">Clunio marinus</name>
    <dbReference type="NCBI Taxonomy" id="568069"/>
    <lineage>
        <taxon>Eukaryota</taxon>
        <taxon>Metazoa</taxon>
        <taxon>Ecdysozoa</taxon>
        <taxon>Arthropoda</taxon>
        <taxon>Hexapoda</taxon>
        <taxon>Insecta</taxon>
        <taxon>Pterygota</taxon>
        <taxon>Neoptera</taxon>
        <taxon>Endopterygota</taxon>
        <taxon>Diptera</taxon>
        <taxon>Nematocera</taxon>
        <taxon>Chironomoidea</taxon>
        <taxon>Chironomidae</taxon>
        <taxon>Clunio</taxon>
    </lineage>
</organism>
<evidence type="ECO:0000313" key="2">
    <source>
        <dbReference type="Proteomes" id="UP000183832"/>
    </source>
</evidence>
<dbReference type="EMBL" id="CVRI01000055">
    <property type="protein sequence ID" value="CRL01218.1"/>
    <property type="molecule type" value="Genomic_DNA"/>
</dbReference>